<sequence>MLRIPSVTIRGLAKEIPEIEQYPEKIQARVGIEARYAPYVKRQRAEMKRTLRDEALTLPTDLDYDSVSGLSIVEKTILKATRPESLGQARRIEGMTPAGCVRLLGFVRKSKRSRQFDDLLVADMAPLGKEVDALDAEARTRDL</sequence>
<organism evidence="1 2">
    <name type="scientific">Xylaria curta</name>
    <dbReference type="NCBI Taxonomy" id="42375"/>
    <lineage>
        <taxon>Eukaryota</taxon>
        <taxon>Fungi</taxon>
        <taxon>Dikarya</taxon>
        <taxon>Ascomycota</taxon>
        <taxon>Pezizomycotina</taxon>
        <taxon>Sordariomycetes</taxon>
        <taxon>Xylariomycetidae</taxon>
        <taxon>Xylariales</taxon>
        <taxon>Xylariaceae</taxon>
        <taxon>Xylaria</taxon>
    </lineage>
</organism>
<dbReference type="Proteomes" id="UP001143856">
    <property type="component" value="Unassembled WGS sequence"/>
</dbReference>
<dbReference type="EMBL" id="JAPDGR010002219">
    <property type="protein sequence ID" value="KAJ2977030.1"/>
    <property type="molecule type" value="Genomic_DNA"/>
</dbReference>
<name>A0ACC1NCI6_9PEZI</name>
<evidence type="ECO:0000313" key="2">
    <source>
        <dbReference type="Proteomes" id="UP001143856"/>
    </source>
</evidence>
<proteinExistence type="predicted"/>
<reference evidence="1" key="1">
    <citation type="submission" date="2022-10" db="EMBL/GenBank/DDBJ databases">
        <title>Genome Sequence of Xylaria curta.</title>
        <authorList>
            <person name="Buettner E."/>
        </authorList>
    </citation>
    <scope>NUCLEOTIDE SEQUENCE</scope>
    <source>
        <strain evidence="1">Babe10</strain>
    </source>
</reference>
<evidence type="ECO:0000313" key="1">
    <source>
        <dbReference type="EMBL" id="KAJ2977030.1"/>
    </source>
</evidence>
<keyword evidence="2" id="KW-1185">Reference proteome</keyword>
<accession>A0ACC1NCI6</accession>
<protein>
    <submittedName>
        <fullName evidence="1">Uncharacterized protein</fullName>
    </submittedName>
</protein>
<comment type="caution">
    <text evidence="1">The sequence shown here is derived from an EMBL/GenBank/DDBJ whole genome shotgun (WGS) entry which is preliminary data.</text>
</comment>
<gene>
    <name evidence="1" type="ORF">NUW58_g7933</name>
</gene>